<dbReference type="InterPro" id="IPR038591">
    <property type="entry name" value="NolW-like_sf"/>
</dbReference>
<feature type="domain" description="NolW-like" evidence="14">
    <location>
        <begin position="126"/>
        <end position="186"/>
    </location>
</feature>
<dbReference type="InterPro" id="IPR013356">
    <property type="entry name" value="T2SS_GspD"/>
</dbReference>
<keyword evidence="3 10" id="KW-0813">Transport</keyword>
<feature type="domain" description="Type II/III secretion system secretin-like" evidence="13">
    <location>
        <begin position="482"/>
        <end position="647"/>
    </location>
</feature>
<keyword evidence="6 12" id="KW-0732">Signal</keyword>
<evidence type="ECO:0000256" key="4">
    <source>
        <dbReference type="ARBA" id="ARBA00022452"/>
    </source>
</evidence>
<keyword evidence="9" id="KW-0998">Cell outer membrane</keyword>
<evidence type="ECO:0000256" key="10">
    <source>
        <dbReference type="RuleBase" id="RU004004"/>
    </source>
</evidence>
<feature type="domain" description="NolW-like" evidence="14">
    <location>
        <begin position="263"/>
        <end position="389"/>
    </location>
</feature>
<evidence type="ECO:0000256" key="3">
    <source>
        <dbReference type="ARBA" id="ARBA00022448"/>
    </source>
</evidence>
<dbReference type="Proteomes" id="UP001589773">
    <property type="component" value="Unassembled WGS sequence"/>
</dbReference>
<evidence type="ECO:0000256" key="6">
    <source>
        <dbReference type="ARBA" id="ARBA00022729"/>
    </source>
</evidence>
<reference evidence="16 17" key="1">
    <citation type="submission" date="2024-09" db="EMBL/GenBank/DDBJ databases">
        <authorList>
            <person name="Sun Q."/>
            <person name="Mori K."/>
        </authorList>
    </citation>
    <scope>NUCLEOTIDE SEQUENCE [LARGE SCALE GENOMIC DNA]</scope>
    <source>
        <strain evidence="16 17">CCM 7792</strain>
    </source>
</reference>
<dbReference type="NCBIfam" id="TIGR02517">
    <property type="entry name" value="type_II_gspD"/>
    <property type="match status" value="1"/>
</dbReference>
<feature type="signal peptide" evidence="12">
    <location>
        <begin position="1"/>
        <end position="17"/>
    </location>
</feature>
<evidence type="ECO:0000256" key="12">
    <source>
        <dbReference type="SAM" id="SignalP"/>
    </source>
</evidence>
<comment type="similarity">
    <text evidence="2">Belongs to the bacterial secretin family. GSP D subfamily.</text>
</comment>
<dbReference type="Pfam" id="PF21305">
    <property type="entry name" value="type_II_gspD_N0"/>
    <property type="match status" value="1"/>
</dbReference>
<evidence type="ECO:0000259" key="13">
    <source>
        <dbReference type="Pfam" id="PF00263"/>
    </source>
</evidence>
<dbReference type="InterPro" id="IPR049371">
    <property type="entry name" value="GspD-like_N0"/>
</dbReference>
<evidence type="ECO:0000256" key="2">
    <source>
        <dbReference type="ARBA" id="ARBA00006980"/>
    </source>
</evidence>
<keyword evidence="7" id="KW-0653">Protein transport</keyword>
<dbReference type="Gene3D" id="3.30.1370.120">
    <property type="match status" value="3"/>
</dbReference>
<dbReference type="PANTHER" id="PTHR30332:SF24">
    <property type="entry name" value="SECRETIN GSPD-RELATED"/>
    <property type="match status" value="1"/>
</dbReference>
<keyword evidence="17" id="KW-1185">Reference proteome</keyword>
<feature type="compositionally biased region" description="Gly residues" evidence="11">
    <location>
        <begin position="307"/>
        <end position="320"/>
    </location>
</feature>
<feature type="region of interest" description="Disordered" evidence="11">
    <location>
        <begin position="689"/>
        <end position="746"/>
    </location>
</feature>
<protein>
    <submittedName>
        <fullName evidence="16">Type II secretion system secretin GspD</fullName>
    </submittedName>
</protein>
<proteinExistence type="inferred from homology"/>
<evidence type="ECO:0000259" key="14">
    <source>
        <dbReference type="Pfam" id="PF03958"/>
    </source>
</evidence>
<sequence length="746" mass="77043">MLCCAATFAVPPAPAWAQDSANAAALSFVNADIESVIKAIGHYTGMTFIIDPRVKGTITLVSEKSLTKTQAFGLLTSTLRLQGYAVVTSGDGYAKVVPEAEAKAQSSPTQVGGVRASKATGDQIATQVFYLSYESAANLTAVLRPLISPNNSIMANPGNNTLVITDYADNLRRLARIIAALDTPVAADLDVIPIRNAIASDVATLVTRLMEPSAGGDSGRVTVLADPRTNSVVIRAPSQARANLAKSLIARLDQQTSTQGNIHVVYLKNADASRVAQTLRAVVSQDASAVPVQQQGTSGGSIQAGSTTGGGGQGGLGGQQGQQSSVGMAGTGNTFGQQSQLTAGGAGGGQGSGFIQADASTNSLIITAPDAVYRNLRNVIDQLDVRRAQVYIEALVVEVTSNKASEFGVQWIGASGDSDSRYRVGGLQSFASNGGSNIVNLAAAARTGLGGDSIPSLPGGLSIGLFRQVGGELGLGAIARFLENDGNANILSTPNMITLDNELATIKVGQNVPIITGSFTTGTSGSSNPFQTIDRKDVGLLLKVRPQISEGGTIKMAIYHENSSVDTSTRTLSSGVTTNVRAIESNVLADDGQIIVLGGLIEDTEGDGEEKVRGLGDIPVLGNLFKYRSRTRTKTNLMVFLRPVVVRSKEASNSLAMDRYEYMRAVGAAGQTQEDSVLMRNLGAPLLPPLTNGQPPTGGAMATMPAQTPPAAGGAPGAASGQALPQQGQQAQPASQFRPVTPSNQK</sequence>
<dbReference type="PANTHER" id="PTHR30332">
    <property type="entry name" value="PROBABLE GENERAL SECRETION PATHWAY PROTEIN D"/>
    <property type="match status" value="1"/>
</dbReference>
<feature type="domain" description="GspD-like N0" evidence="15">
    <location>
        <begin position="26"/>
        <end position="96"/>
    </location>
</feature>
<accession>A0ABV6FBW1</accession>
<keyword evidence="8" id="KW-0472">Membrane</keyword>
<comment type="caution">
    <text evidence="16">The sequence shown here is derived from an EMBL/GenBank/DDBJ whole genome shotgun (WGS) entry which is preliminary data.</text>
</comment>
<evidence type="ECO:0000256" key="8">
    <source>
        <dbReference type="ARBA" id="ARBA00023136"/>
    </source>
</evidence>
<feature type="region of interest" description="Disordered" evidence="11">
    <location>
        <begin position="287"/>
        <end position="347"/>
    </location>
</feature>
<feature type="chain" id="PRO_5046987933" evidence="12">
    <location>
        <begin position="18"/>
        <end position="746"/>
    </location>
</feature>
<evidence type="ECO:0000256" key="9">
    <source>
        <dbReference type="ARBA" id="ARBA00023237"/>
    </source>
</evidence>
<dbReference type="PRINTS" id="PR00811">
    <property type="entry name" value="BCTERIALGSPD"/>
</dbReference>
<keyword evidence="5" id="KW-0812">Transmembrane</keyword>
<evidence type="ECO:0000313" key="17">
    <source>
        <dbReference type="Proteomes" id="UP001589773"/>
    </source>
</evidence>
<keyword evidence="4" id="KW-1134">Transmembrane beta strand</keyword>
<dbReference type="EMBL" id="JBHLWP010000004">
    <property type="protein sequence ID" value="MFC0251017.1"/>
    <property type="molecule type" value="Genomic_DNA"/>
</dbReference>
<evidence type="ECO:0000259" key="15">
    <source>
        <dbReference type="Pfam" id="PF21305"/>
    </source>
</evidence>
<evidence type="ECO:0000256" key="1">
    <source>
        <dbReference type="ARBA" id="ARBA00004442"/>
    </source>
</evidence>
<name>A0ABV6FBW1_9BURK</name>
<dbReference type="InterPro" id="IPR050810">
    <property type="entry name" value="Bact_Secretion_Sys_Channel"/>
</dbReference>
<dbReference type="Pfam" id="PF00263">
    <property type="entry name" value="Secretin"/>
    <property type="match status" value="1"/>
</dbReference>
<evidence type="ECO:0000256" key="11">
    <source>
        <dbReference type="SAM" id="MobiDB-lite"/>
    </source>
</evidence>
<dbReference type="InterPro" id="IPR001775">
    <property type="entry name" value="GspD/PilQ"/>
</dbReference>
<dbReference type="RefSeq" id="WP_379677860.1">
    <property type="nucleotide sequence ID" value="NZ_JBHLWP010000004.1"/>
</dbReference>
<feature type="compositionally biased region" description="Low complexity" evidence="11">
    <location>
        <begin position="293"/>
        <end position="306"/>
    </location>
</feature>
<comment type="subcellular location">
    <subcellularLocation>
        <location evidence="1 10">Cell outer membrane</location>
    </subcellularLocation>
</comment>
<feature type="compositionally biased region" description="Low complexity" evidence="11">
    <location>
        <begin position="699"/>
        <end position="736"/>
    </location>
</feature>
<dbReference type="InterPro" id="IPR005644">
    <property type="entry name" value="NolW-like"/>
</dbReference>
<dbReference type="Pfam" id="PF03958">
    <property type="entry name" value="Secretin_N"/>
    <property type="match status" value="3"/>
</dbReference>
<evidence type="ECO:0000313" key="16">
    <source>
        <dbReference type="EMBL" id="MFC0251017.1"/>
    </source>
</evidence>
<feature type="domain" description="NolW-like" evidence="14">
    <location>
        <begin position="191"/>
        <end position="255"/>
    </location>
</feature>
<evidence type="ECO:0000256" key="7">
    <source>
        <dbReference type="ARBA" id="ARBA00022927"/>
    </source>
</evidence>
<gene>
    <name evidence="16" type="primary">gspD</name>
    <name evidence="16" type="ORF">ACFFJK_03865</name>
</gene>
<organism evidence="16 17">
    <name type="scientific">Massilia consociata</name>
    <dbReference type="NCBI Taxonomy" id="760117"/>
    <lineage>
        <taxon>Bacteria</taxon>
        <taxon>Pseudomonadati</taxon>
        <taxon>Pseudomonadota</taxon>
        <taxon>Betaproteobacteria</taxon>
        <taxon>Burkholderiales</taxon>
        <taxon>Oxalobacteraceae</taxon>
        <taxon>Telluria group</taxon>
        <taxon>Massilia</taxon>
    </lineage>
</organism>
<dbReference type="InterPro" id="IPR004846">
    <property type="entry name" value="T2SS/T3SS_dom"/>
</dbReference>
<evidence type="ECO:0000256" key="5">
    <source>
        <dbReference type="ARBA" id="ARBA00022692"/>
    </source>
</evidence>
<dbReference type="PRINTS" id="PR01032">
    <property type="entry name" value="PHAGEIV"/>
</dbReference>